<keyword evidence="4 8" id="KW-0732">Signal</keyword>
<evidence type="ECO:0000256" key="3">
    <source>
        <dbReference type="ARBA" id="ARBA00022692"/>
    </source>
</evidence>
<keyword evidence="6 8" id="KW-0472">Membrane</keyword>
<dbReference type="GO" id="GO:0043165">
    <property type="term" value="P:Gram-negative-bacterium-type cell outer membrane assembly"/>
    <property type="evidence" value="ECO:0007669"/>
    <property type="project" value="UniProtKB-UniRule"/>
</dbReference>
<evidence type="ECO:0000259" key="10">
    <source>
        <dbReference type="PROSITE" id="PS51779"/>
    </source>
</evidence>
<comment type="similarity">
    <text evidence="8">Belongs to the BamA family.</text>
</comment>
<dbReference type="FunFam" id="3.10.20.310:FF:000004">
    <property type="entry name" value="Outer membrane protein assembly factor BamA"/>
    <property type="match status" value="1"/>
</dbReference>
<feature type="domain" description="POTRA" evidence="10">
    <location>
        <begin position="92"/>
        <end position="172"/>
    </location>
</feature>
<dbReference type="EMBL" id="MCZJ01000007">
    <property type="protein sequence ID" value="PMM61663.1"/>
    <property type="molecule type" value="Genomic_DNA"/>
</dbReference>
<evidence type="ECO:0000313" key="20">
    <source>
        <dbReference type="Proteomes" id="UP000235778"/>
    </source>
</evidence>
<proteinExistence type="inferred from homology"/>
<dbReference type="FunFam" id="3.10.20.310:FF:000003">
    <property type="entry name" value="Outer membrane protein assembly factor BamA"/>
    <property type="match status" value="1"/>
</dbReference>
<dbReference type="EMBL" id="MCSB01000051">
    <property type="protein sequence ID" value="PME23115.1"/>
    <property type="molecule type" value="Genomic_DNA"/>
</dbReference>
<comment type="subcellular location">
    <subcellularLocation>
        <location evidence="8">Cell outer membrane</location>
    </subcellularLocation>
    <subcellularLocation>
        <location evidence="1">Membrane</location>
    </subcellularLocation>
</comment>
<evidence type="ECO:0000313" key="15">
    <source>
        <dbReference type="EMBL" id="PMM71150.1"/>
    </source>
</evidence>
<evidence type="ECO:0000256" key="5">
    <source>
        <dbReference type="ARBA" id="ARBA00022737"/>
    </source>
</evidence>
<evidence type="ECO:0000313" key="13">
    <source>
        <dbReference type="EMBL" id="PMK46719.1"/>
    </source>
</evidence>
<accession>A0A1B9PU21</accession>
<feature type="domain" description="POTRA" evidence="10">
    <location>
        <begin position="266"/>
        <end position="344"/>
    </location>
</feature>
<dbReference type="Gene3D" id="2.40.160.50">
    <property type="entry name" value="membrane protein fhac: a member of the omp85/tpsb transporter family"/>
    <property type="match status" value="1"/>
</dbReference>
<reference evidence="14" key="3">
    <citation type="submission" date="2016-07" db="EMBL/GenBank/DDBJ databases">
        <authorList>
            <person name="Kauffman K."/>
            <person name="Arevalo P."/>
            <person name="Polz M.F."/>
        </authorList>
    </citation>
    <scope>NUCLEOTIDE SEQUENCE</scope>
    <source>
        <strain evidence="14">10N.261.48.A1</strain>
        <strain evidence="13">10N.261.52.F7</strain>
        <strain evidence="11">10N.286.55.E1</strain>
    </source>
</reference>
<dbReference type="InterPro" id="IPR000184">
    <property type="entry name" value="Bac_surfAg_D15"/>
</dbReference>
<dbReference type="Proteomes" id="UP000239763">
    <property type="component" value="Unassembled WGS sequence"/>
</dbReference>
<evidence type="ECO:0000256" key="7">
    <source>
        <dbReference type="ARBA" id="ARBA00023237"/>
    </source>
</evidence>
<dbReference type="InterPro" id="IPR023707">
    <property type="entry name" value="OM_assembly_BamA"/>
</dbReference>
<evidence type="ECO:0000313" key="21">
    <source>
        <dbReference type="Proteomes" id="UP000239763"/>
    </source>
</evidence>
<dbReference type="EMBL" id="MCZK01000104">
    <property type="protein sequence ID" value="PMM71150.1"/>
    <property type="molecule type" value="Genomic_DNA"/>
</dbReference>
<evidence type="ECO:0000256" key="4">
    <source>
        <dbReference type="ARBA" id="ARBA00022729"/>
    </source>
</evidence>
<keyword evidence="7 8" id="KW-0998">Cell outer membrane</keyword>
<keyword evidence="3 8" id="KW-0812">Transmembrane</keyword>
<dbReference type="PANTHER" id="PTHR12815">
    <property type="entry name" value="SORTING AND ASSEMBLY MACHINERY SAMM50 PROTEIN FAMILY MEMBER"/>
    <property type="match status" value="1"/>
</dbReference>
<reference evidence="12" key="2">
    <citation type="submission" date="2016-07" db="EMBL/GenBank/DDBJ databases">
        <authorList>
            <person name="Wan K."/>
            <person name="Booth B."/>
            <person name="Spirohn K."/>
            <person name="Hao T."/>
            <person name="Hu Y."/>
            <person name="Calderwood M."/>
            <person name="Hill D."/>
            <person name="Mohr S."/>
            <person name="Vidal M."/>
            <person name="Celniker S."/>
            <person name="Perrimon N."/>
        </authorList>
    </citation>
    <scope>NUCLEOTIDE SEQUENCE</scope>
    <source>
        <strain evidence="15">10N.261.46.F8</strain>
        <strain evidence="12">10N.286.55.C1</strain>
    </source>
</reference>
<feature type="chain" id="PRO_5015205247" description="Outer membrane protein assembly factor BamA" evidence="8">
    <location>
        <begin position="21"/>
        <end position="801"/>
    </location>
</feature>
<feature type="domain" description="POTRA" evidence="10">
    <location>
        <begin position="24"/>
        <end position="91"/>
    </location>
</feature>
<sequence precursor="true">MAIKQILFASLLATSVAANGAQNFVVQDIKIEGLQRVALGAALLKMPVRIGDQVEEGDVSEIIRALYASGNFEDVKVLRDEGVLIVQVKERPTIASISFSGNKAIKEEQLQQNLDASGVREGEALDRTTLSNIEKGLEDFYYSVGKYNATVKAVVTPLPRNRSDLKFVFTEGVSAKIQQINFIGNEVYSDAELLSRFNLNVDVAWWNFLADEKYQKQVLAGDIEALKSYYLDRGYLKFKVDSTQVAISPDKKGVYITLGIDEGEAYTVKDVAFRGELIGREADFDALVPFEDGDTYNGSSVTSLEEGVKRILGESGYAYPQVRTIPEFDDETKEVSLVINVEAGSRIYVRDIRFTGNNSTKDEVLRREMRQMEGSWLNSRSIDTGKSRLNRLGFFETVDVQTVRVPGSDDQVDLVYNVKEANSGSINFGVGYGTESGVSFQVGLQQDNFAGSGNRVGVSAMMNDYQKNVSLDYRDPYWNLDGVSLGGKIFYNEFEASEAGIVDYTNQSYGTSLTWGFPVDELNRIEFGVGYTHNKIGNVPTYIQVEQFARSIDQYGDEHILTDDFDINISWTRNNLNRGFFPTEGNHQRAFAKMTVPGSDAKYFKAQYDVKHYIPLTKKHEFTLLMRGRLGYGNGYGQTDGNDNLFPFYENYYAGGFTTLRGFGSNSAGPKAVYGNSTGNNPTYDSATDDSVGGNAVALASLELIVPTPFASDEARSQIRTSVFFDMASVWDTEFVDRGAPNSGSQYYYDYSDPTNYRSSYGAALQWMSPMGPLVFSLAKPVKIYEGDDEEFFTFTIGRTF</sequence>
<dbReference type="GO" id="GO:1990063">
    <property type="term" value="C:Bam protein complex"/>
    <property type="evidence" value="ECO:0007669"/>
    <property type="project" value="TreeGrafter"/>
</dbReference>
<dbReference type="PANTHER" id="PTHR12815:SF23">
    <property type="entry name" value="OUTER MEMBRANE PROTEIN ASSEMBLY FACTOR BAMA"/>
    <property type="match status" value="1"/>
</dbReference>
<dbReference type="GeneID" id="69648070"/>
<evidence type="ECO:0000313" key="17">
    <source>
        <dbReference type="Proteomes" id="UP000235385"/>
    </source>
</evidence>
<dbReference type="Proteomes" id="UP000235406">
    <property type="component" value="Unassembled WGS sequence"/>
</dbReference>
<keyword evidence="5 8" id="KW-0677">Repeat</keyword>
<dbReference type="PIRSF" id="PIRSF006076">
    <property type="entry name" value="OM_assembly_OMP85"/>
    <property type="match status" value="1"/>
</dbReference>
<dbReference type="NCBIfam" id="TIGR03303">
    <property type="entry name" value="OM_YaeT"/>
    <property type="match status" value="1"/>
</dbReference>
<comment type="caution">
    <text evidence="14">The sequence shown here is derived from an EMBL/GenBank/DDBJ whole genome shotgun (WGS) entry which is preliminary data.</text>
</comment>
<gene>
    <name evidence="8 16" type="primary">bamA</name>
    <name evidence="15" type="ORF">BCT49_05060</name>
    <name evidence="14" type="ORF">BCT50_17795</name>
    <name evidence="13" type="ORF">BCT99_18270</name>
    <name evidence="12" type="ORF">BCV30_10855</name>
    <name evidence="11" type="ORF">BCV38_13740</name>
    <name evidence="16" type="ORF">FCV91_10250</name>
</gene>
<evidence type="ECO:0000256" key="1">
    <source>
        <dbReference type="ARBA" id="ARBA00004370"/>
    </source>
</evidence>
<dbReference type="AlphaFoldDB" id="A0A1B9PU21"/>
<reference evidence="17 18" key="1">
    <citation type="submission" date="2016-07" db="EMBL/GenBank/DDBJ databases">
        <title>Nontailed viruses are major unrecognized killers of bacteria in the ocean.</title>
        <authorList>
            <person name="Kauffman K."/>
            <person name="Hussain F."/>
            <person name="Yang J."/>
            <person name="Arevalo P."/>
            <person name="Brown J."/>
            <person name="Cutler M."/>
            <person name="Kelly L."/>
            <person name="Polz M.F."/>
        </authorList>
    </citation>
    <scope>NUCLEOTIDE SEQUENCE [LARGE SCALE GENOMIC DNA]</scope>
    <source>
        <strain evidence="18">10N.261.46.F8</strain>
        <strain evidence="19">10N.261.48.A1</strain>
        <strain evidence="17">10N.261.52.F7</strain>
        <strain evidence="20">10N.286.55.C1</strain>
    </source>
</reference>
<evidence type="ECO:0000313" key="12">
    <source>
        <dbReference type="EMBL" id="PME61990.1"/>
    </source>
</evidence>
<dbReference type="InterPro" id="IPR010827">
    <property type="entry name" value="BamA/TamA_POTRA"/>
</dbReference>
<feature type="domain" description="POTRA" evidence="10">
    <location>
        <begin position="347"/>
        <end position="421"/>
    </location>
</feature>
<dbReference type="OrthoDB" id="9803054at2"/>
<dbReference type="Pfam" id="PF07244">
    <property type="entry name" value="POTRA"/>
    <property type="match status" value="4"/>
</dbReference>
<evidence type="ECO:0000256" key="6">
    <source>
        <dbReference type="ARBA" id="ARBA00023136"/>
    </source>
</evidence>
<dbReference type="FunFam" id="2.40.160.50:FF:000001">
    <property type="entry name" value="Outer membrane protein assembly factor BamA"/>
    <property type="match status" value="1"/>
</dbReference>
<comment type="subunit">
    <text evidence="8">Part of the Bam complex.</text>
</comment>
<comment type="function">
    <text evidence="8">Part of the outer membrane protein assembly complex, which is involved in assembly and insertion of beta-barrel proteins into the outer membrane.</text>
</comment>
<evidence type="ECO:0000256" key="2">
    <source>
        <dbReference type="ARBA" id="ARBA00022452"/>
    </source>
</evidence>
<protein>
    <recommendedName>
        <fullName evidence="8 9">Outer membrane protein assembly factor BamA</fullName>
    </recommendedName>
</protein>
<dbReference type="InterPro" id="IPR034746">
    <property type="entry name" value="POTRA"/>
</dbReference>
<dbReference type="RefSeq" id="WP_017107187.1">
    <property type="nucleotide sequence ID" value="NZ_AP025499.1"/>
</dbReference>
<dbReference type="EMBL" id="MCSI01000129">
    <property type="protein sequence ID" value="PME61990.1"/>
    <property type="molecule type" value="Genomic_DNA"/>
</dbReference>
<dbReference type="Proteomes" id="UP000235778">
    <property type="component" value="Unassembled WGS sequence"/>
</dbReference>
<evidence type="ECO:0000313" key="11">
    <source>
        <dbReference type="EMBL" id="PME23115.1"/>
    </source>
</evidence>
<reference evidence="16 22" key="5">
    <citation type="submission" date="2019-04" db="EMBL/GenBank/DDBJ databases">
        <title>A reverse ecology approach based on a biological definition of microbial populations.</title>
        <authorList>
            <person name="Arevalo P."/>
            <person name="Vaninsberghe D."/>
            <person name="Elsherbini J."/>
            <person name="Gore J."/>
            <person name="Polz M."/>
        </authorList>
    </citation>
    <scope>NUCLEOTIDE SEQUENCE [LARGE SCALE GENOMIC DNA]</scope>
    <source>
        <strain evidence="16 22">10N.222.48.A1</strain>
    </source>
</reference>
<dbReference type="GO" id="GO:0051205">
    <property type="term" value="P:protein insertion into membrane"/>
    <property type="evidence" value="ECO:0007669"/>
    <property type="project" value="UniProtKB-UniRule"/>
</dbReference>
<dbReference type="PROSITE" id="PS51779">
    <property type="entry name" value="POTRA"/>
    <property type="match status" value="5"/>
</dbReference>
<dbReference type="EMBL" id="SYVO01000027">
    <property type="protein sequence ID" value="TKG09760.1"/>
    <property type="molecule type" value="Genomic_DNA"/>
</dbReference>
<dbReference type="InterPro" id="IPR039910">
    <property type="entry name" value="D15-like"/>
</dbReference>
<dbReference type="HAMAP" id="MF_01430">
    <property type="entry name" value="OM_assembly_BamA"/>
    <property type="match status" value="1"/>
</dbReference>
<dbReference type="EMBL" id="MCXM01000015">
    <property type="protein sequence ID" value="PMK46719.1"/>
    <property type="molecule type" value="Genomic_DNA"/>
</dbReference>
<dbReference type="Pfam" id="PF01103">
    <property type="entry name" value="Omp85"/>
    <property type="match status" value="1"/>
</dbReference>
<dbReference type="Proteomes" id="UP000235554">
    <property type="component" value="Unassembled WGS sequence"/>
</dbReference>
<dbReference type="FunFam" id="3.10.20.310:FF:000001">
    <property type="entry name" value="Outer membrane protein assembly factor BamA"/>
    <property type="match status" value="1"/>
</dbReference>
<organism evidence="14 19">
    <name type="scientific">Vibrio lentus</name>
    <dbReference type="NCBI Taxonomy" id="136468"/>
    <lineage>
        <taxon>Bacteria</taxon>
        <taxon>Pseudomonadati</taxon>
        <taxon>Pseudomonadota</taxon>
        <taxon>Gammaproteobacteria</taxon>
        <taxon>Vibrionales</taxon>
        <taxon>Vibrionaceae</taxon>
        <taxon>Vibrio</taxon>
    </lineage>
</organism>
<evidence type="ECO:0000313" key="16">
    <source>
        <dbReference type="EMBL" id="TKG09760.1"/>
    </source>
</evidence>
<name>A0A1B9PU21_9VIBR</name>
<dbReference type="NCBIfam" id="NF008287">
    <property type="entry name" value="PRK11067.1"/>
    <property type="match status" value="1"/>
</dbReference>
<dbReference type="Gene3D" id="3.10.20.310">
    <property type="entry name" value="membrane protein fhac"/>
    <property type="match status" value="5"/>
</dbReference>
<dbReference type="FunFam" id="3.10.20.310:FF:000002">
    <property type="entry name" value="Outer membrane protein assembly factor BamA"/>
    <property type="match status" value="1"/>
</dbReference>
<evidence type="ECO:0000313" key="19">
    <source>
        <dbReference type="Proteomes" id="UP000235554"/>
    </source>
</evidence>
<feature type="domain" description="POTRA" evidence="10">
    <location>
        <begin position="175"/>
        <end position="263"/>
    </location>
</feature>
<evidence type="ECO:0000313" key="14">
    <source>
        <dbReference type="EMBL" id="PMM61663.1"/>
    </source>
</evidence>
<feature type="signal peptide" evidence="8">
    <location>
        <begin position="1"/>
        <end position="20"/>
    </location>
</feature>
<dbReference type="Proteomes" id="UP000305840">
    <property type="component" value="Unassembled WGS sequence"/>
</dbReference>
<reference evidence="14 21" key="4">
    <citation type="journal article" date="2018" name="Nature">
        <title>A major lineage of non-tailed dsDNA viruses as unrecognized killers of marine bacteria.</title>
        <authorList>
            <person name="Kauffman K.M."/>
            <person name="Hussain F.A."/>
            <person name="Yang J."/>
            <person name="Arevalo P."/>
            <person name="Brown J.M."/>
            <person name="Chang W.K."/>
            <person name="VanInsberghe D."/>
            <person name="Elsherbini J."/>
            <person name="Sharma R.S."/>
            <person name="Cutler M.B."/>
            <person name="Kelly L."/>
            <person name="Polz M.F."/>
        </authorList>
    </citation>
    <scope>NUCLEOTIDE SEQUENCE</scope>
    <source>
        <strain evidence="15">10N.261.46.F8</strain>
        <strain evidence="14">10N.261.48.A1</strain>
        <strain evidence="13">10N.261.52.F7</strain>
        <strain evidence="12">10N.286.55.C1</strain>
        <strain evidence="11 21">10N.286.55.E1</strain>
    </source>
</reference>
<keyword evidence="21" id="KW-1185">Reference proteome</keyword>
<evidence type="ECO:0000313" key="18">
    <source>
        <dbReference type="Proteomes" id="UP000235406"/>
    </source>
</evidence>
<keyword evidence="2 8" id="KW-1134">Transmembrane beta strand</keyword>
<evidence type="ECO:0000256" key="8">
    <source>
        <dbReference type="HAMAP-Rule" id="MF_01430"/>
    </source>
</evidence>
<evidence type="ECO:0000256" key="9">
    <source>
        <dbReference type="NCBIfam" id="TIGR03303"/>
    </source>
</evidence>
<evidence type="ECO:0000313" key="22">
    <source>
        <dbReference type="Proteomes" id="UP000305840"/>
    </source>
</evidence>